<accession>A0A3D9V6D2</accession>
<feature type="domain" description="NAD-dependent epimerase/dehydratase" evidence="1">
    <location>
        <begin position="5"/>
        <end position="230"/>
    </location>
</feature>
<sequence>MARVVLVTGVSRDIGSRFTRLLAADPAVDRVLGADVVPPRDDLGGAEFVRVDLRSPVVSRVLAREEVDTVAHLNVIAAPQHAGGRATMKEINVIGTMQLLAACQRLPSVRKVVVKSSTAVYGASPDDPAMFTEDMEPRGARSGFAKDAVEVEGYVRGFARRRPDVIVTTLRFANVIGPRVRTPITRYFTLPVIPTVLGFDARLQFTHEDDLLEALRLAVVSDRPGTFNVAGSGVLMLSQAIRRMGRPSLPVPAFAAATLGQAFRAFRLADFTPEQLDFLTYGRGVDTTRMREELGFKPSYTTPEAFETFAAAHEPGVLNAERVRSAEQRVAEFLGVREDLNGVRQRHG</sequence>
<dbReference type="OrthoDB" id="3205647at2"/>
<protein>
    <submittedName>
        <fullName evidence="2">UDP-glucose 4-epimerase</fullName>
    </submittedName>
</protein>
<dbReference type="Pfam" id="PF01370">
    <property type="entry name" value="Epimerase"/>
    <property type="match status" value="1"/>
</dbReference>
<reference evidence="2 3" key="1">
    <citation type="submission" date="2018-08" db="EMBL/GenBank/DDBJ databases">
        <title>Sequencing the genomes of 1000 actinobacteria strains.</title>
        <authorList>
            <person name="Klenk H.-P."/>
        </authorList>
    </citation>
    <scope>NUCLEOTIDE SEQUENCE [LARGE SCALE GENOMIC DNA]</scope>
    <source>
        <strain evidence="2 3">DSM 22891</strain>
    </source>
</reference>
<dbReference type="Gene3D" id="3.40.50.720">
    <property type="entry name" value="NAD(P)-binding Rossmann-like Domain"/>
    <property type="match status" value="1"/>
</dbReference>
<gene>
    <name evidence="2" type="ORF">DFJ64_2513</name>
</gene>
<comment type="caution">
    <text evidence="2">The sequence shown here is derived from an EMBL/GenBank/DDBJ whole genome shotgun (WGS) entry which is preliminary data.</text>
</comment>
<proteinExistence type="predicted"/>
<dbReference type="AlphaFoldDB" id="A0A3D9V6D2"/>
<name>A0A3D9V6D2_THECX</name>
<dbReference type="SUPFAM" id="SSF51735">
    <property type="entry name" value="NAD(P)-binding Rossmann-fold domains"/>
    <property type="match status" value="1"/>
</dbReference>
<keyword evidence="3" id="KW-1185">Reference proteome</keyword>
<dbReference type="EMBL" id="QTUC01000001">
    <property type="protein sequence ID" value="REF37077.1"/>
    <property type="molecule type" value="Genomic_DNA"/>
</dbReference>
<dbReference type="Proteomes" id="UP000256485">
    <property type="component" value="Unassembled WGS sequence"/>
</dbReference>
<dbReference type="PANTHER" id="PTHR43245:SF52">
    <property type="entry name" value="NAD-DEPENDENT EPIMERASE_DEHYDRATASE"/>
    <property type="match status" value="1"/>
</dbReference>
<dbReference type="InterPro" id="IPR050177">
    <property type="entry name" value="Lipid_A_modif_metabolic_enz"/>
</dbReference>
<dbReference type="InterPro" id="IPR036291">
    <property type="entry name" value="NAD(P)-bd_dom_sf"/>
</dbReference>
<evidence type="ECO:0000259" key="1">
    <source>
        <dbReference type="Pfam" id="PF01370"/>
    </source>
</evidence>
<organism evidence="2 3">
    <name type="scientific">Thermasporomyces composti</name>
    <dbReference type="NCBI Taxonomy" id="696763"/>
    <lineage>
        <taxon>Bacteria</taxon>
        <taxon>Bacillati</taxon>
        <taxon>Actinomycetota</taxon>
        <taxon>Actinomycetes</taxon>
        <taxon>Propionibacteriales</taxon>
        <taxon>Nocardioidaceae</taxon>
        <taxon>Thermasporomyces</taxon>
    </lineage>
</organism>
<evidence type="ECO:0000313" key="2">
    <source>
        <dbReference type="EMBL" id="REF37077.1"/>
    </source>
</evidence>
<dbReference type="InterPro" id="IPR001509">
    <property type="entry name" value="Epimerase_deHydtase"/>
</dbReference>
<dbReference type="PANTHER" id="PTHR43245">
    <property type="entry name" value="BIFUNCTIONAL POLYMYXIN RESISTANCE PROTEIN ARNA"/>
    <property type="match status" value="1"/>
</dbReference>
<evidence type="ECO:0000313" key="3">
    <source>
        <dbReference type="Proteomes" id="UP000256485"/>
    </source>
</evidence>
<dbReference type="RefSeq" id="WP_115850602.1">
    <property type="nucleotide sequence ID" value="NZ_QTUC01000001.1"/>
</dbReference>